<accession>A0A939D9Z6</accession>
<dbReference type="RefSeq" id="WP_206582673.1">
    <property type="nucleotide sequence ID" value="NZ_JAFJZZ010000004.1"/>
</dbReference>
<dbReference type="AlphaFoldDB" id="A0A939D9Z6"/>
<evidence type="ECO:0000313" key="2">
    <source>
        <dbReference type="Proteomes" id="UP000664545"/>
    </source>
</evidence>
<protein>
    <submittedName>
        <fullName evidence="1">Uncharacterized protein</fullName>
    </submittedName>
</protein>
<organism evidence="1 2">
    <name type="scientific">Clostridium aminobutyricum</name>
    <dbReference type="NCBI Taxonomy" id="33953"/>
    <lineage>
        <taxon>Bacteria</taxon>
        <taxon>Bacillati</taxon>
        <taxon>Bacillota</taxon>
        <taxon>Clostridia</taxon>
        <taxon>Eubacteriales</taxon>
        <taxon>Clostridiaceae</taxon>
        <taxon>Clostridium</taxon>
    </lineage>
</organism>
<gene>
    <name evidence="1" type="ORF">JYB65_10735</name>
</gene>
<keyword evidence="2" id="KW-1185">Reference proteome</keyword>
<evidence type="ECO:0000313" key="1">
    <source>
        <dbReference type="EMBL" id="MBN7773840.1"/>
    </source>
</evidence>
<sequence length="147" mass="16178">MAFTKCKLGIGFTAETKVTIDTEAFCFNPTTTIKDDLGMIKYGRLIVPATGWYRLTALGDFDGYDSKESVDFGFDLMNDSNTGSVGRFDDFAMISINGNSSGHARAILLDAVYLTEGQILGCIYLKGTSNQMPTKVYRPTLTIERLE</sequence>
<comment type="caution">
    <text evidence="1">The sequence shown here is derived from an EMBL/GenBank/DDBJ whole genome shotgun (WGS) entry which is preliminary data.</text>
</comment>
<name>A0A939D9Z6_CLOAM</name>
<reference evidence="1" key="1">
    <citation type="submission" date="2021-02" db="EMBL/GenBank/DDBJ databases">
        <title>Abyssanaerobacter marinus gen.nov., sp., nov, anaerobic bacterium isolated from the Onnuri vent field of Indian Ocean and suggestion of Mogibacteriaceae fam. nov., and proposal of reclassification of ambiguous this family's genus member.</title>
        <authorList>
            <person name="Kim Y.J."/>
            <person name="Yang J.-A."/>
        </authorList>
    </citation>
    <scope>NUCLEOTIDE SEQUENCE</scope>
    <source>
        <strain evidence="1">DSM 2634</strain>
    </source>
</reference>
<dbReference type="Proteomes" id="UP000664545">
    <property type="component" value="Unassembled WGS sequence"/>
</dbReference>
<proteinExistence type="predicted"/>
<dbReference type="EMBL" id="JAFJZZ010000004">
    <property type="protein sequence ID" value="MBN7773840.1"/>
    <property type="molecule type" value="Genomic_DNA"/>
</dbReference>